<dbReference type="Proteomes" id="UP000184063">
    <property type="component" value="Unassembled WGS sequence"/>
</dbReference>
<sequence length="189" mass="21962">MIMIPNKNKKKTALKSVGVADFEDIVFNVQNPSQETALKLFDVLRERHNQRDGDKTSKKINLATRRKTGSYFHEAIAQIHGMENLSCLEAMMNAAVVGWDDLYREWLEREKNLRSDVQRYRFAQYLGRSLHYNSSEIRTNSAALRQFDRMLASRVNSIIREIQETRARNEIASITVWVRSLKEVRASSL</sequence>
<dbReference type="OrthoDB" id="4392973at2759"/>
<dbReference type="AlphaFoldDB" id="A0A1M3SZ99"/>
<evidence type="ECO:0000313" key="1">
    <source>
        <dbReference type="EMBL" id="OJZ79808.1"/>
    </source>
</evidence>
<dbReference type="VEuPathDB" id="FungiDB:ASPFODRAFT_66019"/>
<name>A0A1M3SZ99_ASPLC</name>
<protein>
    <submittedName>
        <fullName evidence="1">Uncharacterized protein</fullName>
    </submittedName>
</protein>
<dbReference type="EMBL" id="KV878271">
    <property type="protein sequence ID" value="OJZ79808.1"/>
    <property type="molecule type" value="Genomic_DNA"/>
</dbReference>
<evidence type="ECO:0000313" key="2">
    <source>
        <dbReference type="Proteomes" id="UP000184063"/>
    </source>
</evidence>
<accession>A0A1M3SZ99</accession>
<gene>
    <name evidence="1" type="ORF">ASPFODRAFT_66019</name>
</gene>
<proteinExistence type="predicted"/>
<organism evidence="1 2">
    <name type="scientific">Aspergillus luchuensis (strain CBS 106.47)</name>
    <dbReference type="NCBI Taxonomy" id="1137211"/>
    <lineage>
        <taxon>Eukaryota</taxon>
        <taxon>Fungi</taxon>
        <taxon>Dikarya</taxon>
        <taxon>Ascomycota</taxon>
        <taxon>Pezizomycotina</taxon>
        <taxon>Eurotiomycetes</taxon>
        <taxon>Eurotiomycetidae</taxon>
        <taxon>Eurotiales</taxon>
        <taxon>Aspergillaceae</taxon>
        <taxon>Aspergillus</taxon>
        <taxon>Aspergillus subgen. Circumdati</taxon>
    </lineage>
</organism>
<reference evidence="2" key="1">
    <citation type="journal article" date="2017" name="Genome Biol.">
        <title>Comparative genomics reveals high biological diversity and specific adaptations in the industrially and medically important fungal genus Aspergillus.</title>
        <authorList>
            <person name="de Vries R.P."/>
            <person name="Riley R."/>
            <person name="Wiebenga A."/>
            <person name="Aguilar-Osorio G."/>
            <person name="Amillis S."/>
            <person name="Uchima C.A."/>
            <person name="Anderluh G."/>
            <person name="Asadollahi M."/>
            <person name="Askin M."/>
            <person name="Barry K."/>
            <person name="Battaglia E."/>
            <person name="Bayram O."/>
            <person name="Benocci T."/>
            <person name="Braus-Stromeyer S.A."/>
            <person name="Caldana C."/>
            <person name="Canovas D."/>
            <person name="Cerqueira G.C."/>
            <person name="Chen F."/>
            <person name="Chen W."/>
            <person name="Choi C."/>
            <person name="Clum A."/>
            <person name="Dos Santos R.A."/>
            <person name="Damasio A.R."/>
            <person name="Diallinas G."/>
            <person name="Emri T."/>
            <person name="Fekete E."/>
            <person name="Flipphi M."/>
            <person name="Freyberg S."/>
            <person name="Gallo A."/>
            <person name="Gournas C."/>
            <person name="Habgood R."/>
            <person name="Hainaut M."/>
            <person name="Harispe M.L."/>
            <person name="Henrissat B."/>
            <person name="Hilden K.S."/>
            <person name="Hope R."/>
            <person name="Hossain A."/>
            <person name="Karabika E."/>
            <person name="Karaffa L."/>
            <person name="Karanyi Z."/>
            <person name="Krasevec N."/>
            <person name="Kuo A."/>
            <person name="Kusch H."/>
            <person name="LaButti K."/>
            <person name="Lagendijk E.L."/>
            <person name="Lapidus A."/>
            <person name="Levasseur A."/>
            <person name="Lindquist E."/>
            <person name="Lipzen A."/>
            <person name="Logrieco A.F."/>
            <person name="MacCabe A."/>
            <person name="Maekelae M.R."/>
            <person name="Malavazi I."/>
            <person name="Melin P."/>
            <person name="Meyer V."/>
            <person name="Mielnichuk N."/>
            <person name="Miskei M."/>
            <person name="Molnar A.P."/>
            <person name="Mule G."/>
            <person name="Ngan C.Y."/>
            <person name="Orejas M."/>
            <person name="Orosz E."/>
            <person name="Ouedraogo J.P."/>
            <person name="Overkamp K.M."/>
            <person name="Park H.-S."/>
            <person name="Perrone G."/>
            <person name="Piumi F."/>
            <person name="Punt P.J."/>
            <person name="Ram A.F."/>
            <person name="Ramon A."/>
            <person name="Rauscher S."/>
            <person name="Record E."/>
            <person name="Riano-Pachon D.M."/>
            <person name="Robert V."/>
            <person name="Roehrig J."/>
            <person name="Ruller R."/>
            <person name="Salamov A."/>
            <person name="Salih N.S."/>
            <person name="Samson R.A."/>
            <person name="Sandor E."/>
            <person name="Sanguinetti M."/>
            <person name="Schuetze T."/>
            <person name="Sepcic K."/>
            <person name="Shelest E."/>
            <person name="Sherlock G."/>
            <person name="Sophianopoulou V."/>
            <person name="Squina F.M."/>
            <person name="Sun H."/>
            <person name="Susca A."/>
            <person name="Todd R.B."/>
            <person name="Tsang A."/>
            <person name="Unkles S.E."/>
            <person name="van de Wiele N."/>
            <person name="van Rossen-Uffink D."/>
            <person name="Oliveira J.V."/>
            <person name="Vesth T.C."/>
            <person name="Visser J."/>
            <person name="Yu J.-H."/>
            <person name="Zhou M."/>
            <person name="Andersen M.R."/>
            <person name="Archer D.B."/>
            <person name="Baker S.E."/>
            <person name="Benoit I."/>
            <person name="Brakhage A.A."/>
            <person name="Braus G.H."/>
            <person name="Fischer R."/>
            <person name="Frisvad J.C."/>
            <person name="Goldman G.H."/>
            <person name="Houbraken J."/>
            <person name="Oakley B."/>
            <person name="Pocsi I."/>
            <person name="Scazzocchio C."/>
            <person name="Seiboth B."/>
            <person name="vanKuyk P.A."/>
            <person name="Wortman J."/>
            <person name="Dyer P.S."/>
            <person name="Grigoriev I.V."/>
        </authorList>
    </citation>
    <scope>NUCLEOTIDE SEQUENCE [LARGE SCALE GENOMIC DNA]</scope>
    <source>
        <strain evidence="2">CBS 106.47</strain>
    </source>
</reference>